<proteinExistence type="predicted"/>
<evidence type="ECO:0000313" key="7">
    <source>
        <dbReference type="Proteomes" id="UP000444980"/>
    </source>
</evidence>
<dbReference type="InterPro" id="IPR001647">
    <property type="entry name" value="HTH_TetR"/>
</dbReference>
<dbReference type="Proteomes" id="UP000444980">
    <property type="component" value="Unassembled WGS sequence"/>
</dbReference>
<dbReference type="Pfam" id="PF00440">
    <property type="entry name" value="TetR_N"/>
    <property type="match status" value="1"/>
</dbReference>
<comment type="caution">
    <text evidence="6">The sequence shown here is derived from an EMBL/GenBank/DDBJ whole genome shotgun (WGS) entry which is preliminary data.</text>
</comment>
<evidence type="ECO:0000256" key="1">
    <source>
        <dbReference type="ARBA" id="ARBA00023015"/>
    </source>
</evidence>
<sequence>MTECSGQSAQTQQLLLDTAEELFARHGFAAVSNRQICEAAGQGNNYAIGYHFGSRDGLLTALLKVRNEPIERARRKMVDELGEDAGPRDWLRCLVRPQLEFMGTTPGHTPYGVFCMQMAADPTTNGLLYDQAAQWPALLDVIEGTYRAIPDLPAKAVEVRTLIMRNVLITTFADFERVRNQDDPPDTESWRTFVDAMVDGLFGLWTAPAT</sequence>
<dbReference type="InterPro" id="IPR009057">
    <property type="entry name" value="Homeodomain-like_sf"/>
</dbReference>
<evidence type="ECO:0000313" key="6">
    <source>
        <dbReference type="EMBL" id="GED99159.1"/>
    </source>
</evidence>
<evidence type="ECO:0000259" key="4">
    <source>
        <dbReference type="Pfam" id="PF00440"/>
    </source>
</evidence>
<gene>
    <name evidence="6" type="ORF">nbrc107697_31980</name>
</gene>
<protein>
    <submittedName>
        <fullName evidence="6">TetR family transcriptional regulator</fullName>
    </submittedName>
</protein>
<keyword evidence="2" id="KW-0238">DNA-binding</keyword>
<keyword evidence="7" id="KW-1185">Reference proteome</keyword>
<dbReference type="GO" id="GO:0003700">
    <property type="term" value="F:DNA-binding transcription factor activity"/>
    <property type="evidence" value="ECO:0007669"/>
    <property type="project" value="TreeGrafter"/>
</dbReference>
<dbReference type="InterPro" id="IPR041586">
    <property type="entry name" value="PsrA_TetR_C"/>
</dbReference>
<dbReference type="OrthoDB" id="2356263at2"/>
<dbReference type="RefSeq" id="WP_161928469.1">
    <property type="nucleotide sequence ID" value="NZ_BJOU01000017.1"/>
</dbReference>
<dbReference type="Pfam" id="PF17939">
    <property type="entry name" value="TetR_C_30"/>
    <property type="match status" value="1"/>
</dbReference>
<dbReference type="PANTHER" id="PTHR30055">
    <property type="entry name" value="HTH-TYPE TRANSCRIPTIONAL REGULATOR RUTR"/>
    <property type="match status" value="1"/>
</dbReference>
<evidence type="ECO:0000259" key="5">
    <source>
        <dbReference type="Pfam" id="PF17939"/>
    </source>
</evidence>
<dbReference type="GO" id="GO:0000976">
    <property type="term" value="F:transcription cis-regulatory region binding"/>
    <property type="evidence" value="ECO:0007669"/>
    <property type="project" value="TreeGrafter"/>
</dbReference>
<dbReference type="EMBL" id="BJOU01000017">
    <property type="protein sequence ID" value="GED99159.1"/>
    <property type="molecule type" value="Genomic_DNA"/>
</dbReference>
<reference evidence="7" key="1">
    <citation type="submission" date="2019-06" db="EMBL/GenBank/DDBJ databases">
        <title>Gordonia isolated from sludge of a wastewater treatment plant.</title>
        <authorList>
            <person name="Tamura T."/>
            <person name="Aoyama K."/>
            <person name="Kang Y."/>
            <person name="Saito S."/>
            <person name="Akiyama N."/>
            <person name="Yazawa K."/>
            <person name="Gonoi T."/>
            <person name="Mikami Y."/>
        </authorList>
    </citation>
    <scope>NUCLEOTIDE SEQUENCE [LARGE SCALE GENOMIC DNA]</scope>
    <source>
        <strain evidence="7">NBRC 107697</strain>
    </source>
</reference>
<evidence type="ECO:0000256" key="2">
    <source>
        <dbReference type="ARBA" id="ARBA00023125"/>
    </source>
</evidence>
<keyword evidence="3" id="KW-0804">Transcription</keyword>
<name>A0A7I9V2A2_9ACTN</name>
<dbReference type="InterPro" id="IPR050109">
    <property type="entry name" value="HTH-type_TetR-like_transc_reg"/>
</dbReference>
<organism evidence="6 7">
    <name type="scientific">Gordonia crocea</name>
    <dbReference type="NCBI Taxonomy" id="589162"/>
    <lineage>
        <taxon>Bacteria</taxon>
        <taxon>Bacillati</taxon>
        <taxon>Actinomycetota</taxon>
        <taxon>Actinomycetes</taxon>
        <taxon>Mycobacteriales</taxon>
        <taxon>Gordoniaceae</taxon>
        <taxon>Gordonia</taxon>
    </lineage>
</organism>
<keyword evidence="1" id="KW-0805">Transcription regulation</keyword>
<dbReference type="PANTHER" id="PTHR30055:SF234">
    <property type="entry name" value="HTH-TYPE TRANSCRIPTIONAL REGULATOR BETI"/>
    <property type="match status" value="1"/>
</dbReference>
<feature type="domain" description="PsrA tetracyclin repressor-like C-terminal" evidence="5">
    <location>
        <begin position="92"/>
        <end position="199"/>
    </location>
</feature>
<evidence type="ECO:0000256" key="3">
    <source>
        <dbReference type="ARBA" id="ARBA00023163"/>
    </source>
</evidence>
<accession>A0A7I9V2A2</accession>
<feature type="domain" description="HTH tetR-type" evidence="4">
    <location>
        <begin position="15"/>
        <end position="62"/>
    </location>
</feature>
<dbReference type="SUPFAM" id="SSF46689">
    <property type="entry name" value="Homeodomain-like"/>
    <property type="match status" value="1"/>
</dbReference>
<dbReference type="Gene3D" id="1.10.357.10">
    <property type="entry name" value="Tetracycline Repressor, domain 2"/>
    <property type="match status" value="1"/>
</dbReference>
<dbReference type="AlphaFoldDB" id="A0A7I9V2A2"/>